<dbReference type="GO" id="GO:0006906">
    <property type="term" value="P:vesicle fusion"/>
    <property type="evidence" value="ECO:0007669"/>
    <property type="project" value="TreeGrafter"/>
</dbReference>
<accession>U4L9I4</accession>
<dbReference type="AlphaFoldDB" id="U4L9I4"/>
<keyword evidence="4" id="KW-1185">Reference proteome</keyword>
<feature type="compositionally biased region" description="Low complexity" evidence="2">
    <location>
        <begin position="126"/>
        <end position="135"/>
    </location>
</feature>
<evidence type="ECO:0000256" key="2">
    <source>
        <dbReference type="SAM" id="MobiDB-lite"/>
    </source>
</evidence>
<dbReference type="PANTHER" id="PTHR19305:SF9">
    <property type="entry name" value="SYNAPTOSOMAL-ASSOCIATED PROTEIN 29"/>
    <property type="match status" value="1"/>
</dbReference>
<dbReference type="OMA" id="HNMERED"/>
<feature type="compositionally biased region" description="Low complexity" evidence="2">
    <location>
        <begin position="33"/>
        <end position="64"/>
    </location>
</feature>
<feature type="compositionally biased region" description="Basic and acidic residues" evidence="2">
    <location>
        <begin position="8"/>
        <end position="17"/>
    </location>
</feature>
<proteinExistence type="inferred from homology"/>
<feature type="compositionally biased region" description="Low complexity" evidence="2">
    <location>
        <begin position="91"/>
        <end position="105"/>
    </location>
</feature>
<dbReference type="Proteomes" id="UP000018144">
    <property type="component" value="Unassembled WGS sequence"/>
</dbReference>
<dbReference type="SUPFAM" id="SSF58038">
    <property type="entry name" value="SNARE fusion complex"/>
    <property type="match status" value="2"/>
</dbReference>
<dbReference type="EMBL" id="HF935319">
    <property type="protein sequence ID" value="CCX06844.1"/>
    <property type="molecule type" value="Genomic_DNA"/>
</dbReference>
<comment type="similarity">
    <text evidence="1">Belongs to the SNAP-25 family.</text>
</comment>
<dbReference type="GO" id="GO:0031201">
    <property type="term" value="C:SNARE complex"/>
    <property type="evidence" value="ECO:0007669"/>
    <property type="project" value="TreeGrafter"/>
</dbReference>
<feature type="compositionally biased region" description="Gly residues" evidence="2">
    <location>
        <begin position="71"/>
        <end position="90"/>
    </location>
</feature>
<dbReference type="GO" id="GO:0005886">
    <property type="term" value="C:plasma membrane"/>
    <property type="evidence" value="ECO:0007669"/>
    <property type="project" value="TreeGrafter"/>
</dbReference>
<gene>
    <name evidence="3" type="ORF">PCON_06431</name>
</gene>
<sequence>MGFFKRSKPAEKEKEAAQDANPYVAPPPPYQPPTAQQQAPPQQYGGYGSSSGPSNYGAPAAGSAPRPPAYQGGGGYGAPAGPSGGYGGQSSYGNQPSYGQQGGSNYEADEDEEVEEIKGHIRRTNQESLSSLQNSNANLDRMIGIGEKTLETLDEGNARIAETGQKVLDSSRMVDSSRKKTAEVHNLQGMMTFKRVYAGNTADPDREKNAEFLRQTKYNAQHRMPHIPSASDNQRPKYGASKYSEWDEEGDKAVNDQLDQTLAKMQGLNRLAKNINQSLDTSNQVIDNVTGLVQHTDRKIGGATNFLTNPKARRE</sequence>
<reference evidence="3 4" key="1">
    <citation type="journal article" date="2013" name="PLoS Genet.">
        <title>The genome and development-dependent transcriptomes of Pyronema confluens: a window into fungal evolution.</title>
        <authorList>
            <person name="Traeger S."/>
            <person name="Altegoer F."/>
            <person name="Freitag M."/>
            <person name="Gabaldon T."/>
            <person name="Kempken F."/>
            <person name="Kumar A."/>
            <person name="Marcet-Houben M."/>
            <person name="Poggeler S."/>
            <person name="Stajich J.E."/>
            <person name="Nowrousian M."/>
        </authorList>
    </citation>
    <scope>NUCLEOTIDE SEQUENCE [LARGE SCALE GENOMIC DNA]</scope>
    <source>
        <strain evidence="4">CBS 100304</strain>
        <tissue evidence="3">Vegetative mycelium</tissue>
    </source>
</reference>
<dbReference type="OrthoDB" id="10382818at2759"/>
<evidence type="ECO:0000313" key="4">
    <source>
        <dbReference type="Proteomes" id="UP000018144"/>
    </source>
</evidence>
<dbReference type="GO" id="GO:0019905">
    <property type="term" value="F:syntaxin binding"/>
    <property type="evidence" value="ECO:0007669"/>
    <property type="project" value="TreeGrafter"/>
</dbReference>
<dbReference type="GO" id="GO:0005484">
    <property type="term" value="F:SNAP receptor activity"/>
    <property type="evidence" value="ECO:0007669"/>
    <property type="project" value="TreeGrafter"/>
</dbReference>
<dbReference type="PANTHER" id="PTHR19305">
    <property type="entry name" value="SYNAPTOSOMAL ASSOCIATED PROTEIN"/>
    <property type="match status" value="1"/>
</dbReference>
<dbReference type="GO" id="GO:0006887">
    <property type="term" value="P:exocytosis"/>
    <property type="evidence" value="ECO:0007669"/>
    <property type="project" value="TreeGrafter"/>
</dbReference>
<protein>
    <submittedName>
        <fullName evidence="3">Uncharacterized protein</fullName>
    </submittedName>
</protein>
<evidence type="ECO:0000256" key="1">
    <source>
        <dbReference type="ARBA" id="ARBA00009480"/>
    </source>
</evidence>
<organism evidence="3 4">
    <name type="scientific">Pyronema omphalodes (strain CBS 100304)</name>
    <name type="common">Pyronema confluens</name>
    <dbReference type="NCBI Taxonomy" id="1076935"/>
    <lineage>
        <taxon>Eukaryota</taxon>
        <taxon>Fungi</taxon>
        <taxon>Dikarya</taxon>
        <taxon>Ascomycota</taxon>
        <taxon>Pezizomycotina</taxon>
        <taxon>Pezizomycetes</taxon>
        <taxon>Pezizales</taxon>
        <taxon>Pyronemataceae</taxon>
        <taxon>Pyronema</taxon>
    </lineage>
</organism>
<feature type="region of interest" description="Disordered" evidence="2">
    <location>
        <begin position="219"/>
        <end position="249"/>
    </location>
</feature>
<feature type="region of interest" description="Disordered" evidence="2">
    <location>
        <begin position="1"/>
        <end position="135"/>
    </location>
</feature>
<name>U4L9I4_PYROM</name>
<dbReference type="STRING" id="1076935.U4L9I4"/>
<evidence type="ECO:0000313" key="3">
    <source>
        <dbReference type="EMBL" id="CCX06844.1"/>
    </source>
</evidence>
<dbReference type="Gene3D" id="1.20.5.110">
    <property type="match status" value="2"/>
</dbReference>